<dbReference type="Proteomes" id="UP000224413">
    <property type="component" value="Unassembled WGS sequence"/>
</dbReference>
<dbReference type="Pfam" id="PF01381">
    <property type="entry name" value="HTH_3"/>
    <property type="match status" value="1"/>
</dbReference>
<dbReference type="InterPro" id="IPR001387">
    <property type="entry name" value="Cro/C1-type_HTH"/>
</dbReference>
<dbReference type="SUPFAM" id="SSF47413">
    <property type="entry name" value="lambda repressor-like DNA-binding domains"/>
    <property type="match status" value="1"/>
</dbReference>
<gene>
    <name evidence="1" type="ORF">COI98_10565</name>
</gene>
<name>A0A0K6JAG5_BACCE</name>
<comment type="caution">
    <text evidence="1">The sequence shown here is derived from an EMBL/GenBank/DDBJ whole genome shotgun (WGS) entry which is preliminary data.</text>
</comment>
<sequence>MFFRKNRTKLKKWLDRQGIEQQELAKKSKVSTKTISKACRDTDYIPKPEIMKKLLHTIRKIDPHARINDFWDM</sequence>
<dbReference type="EMBL" id="NUWJ01000092">
    <property type="protein sequence ID" value="PFK20033.1"/>
    <property type="molecule type" value="Genomic_DNA"/>
</dbReference>
<dbReference type="InterPro" id="IPR010982">
    <property type="entry name" value="Lambda_DNA-bd_dom_sf"/>
</dbReference>
<dbReference type="AlphaFoldDB" id="A0A0K6JAG5"/>
<dbReference type="GO" id="GO:0003677">
    <property type="term" value="F:DNA binding"/>
    <property type="evidence" value="ECO:0007669"/>
    <property type="project" value="InterPro"/>
</dbReference>
<evidence type="ECO:0000313" key="2">
    <source>
        <dbReference type="Proteomes" id="UP000224413"/>
    </source>
</evidence>
<dbReference type="CDD" id="cd00093">
    <property type="entry name" value="HTH_XRE"/>
    <property type="match status" value="1"/>
</dbReference>
<dbReference type="Gene3D" id="1.10.260.40">
    <property type="entry name" value="lambda repressor-like DNA-binding domains"/>
    <property type="match status" value="1"/>
</dbReference>
<reference evidence="1 2" key="1">
    <citation type="submission" date="2017-09" db="EMBL/GenBank/DDBJ databases">
        <title>Large-scale bioinformatics analysis of Bacillus genomes uncovers conserved roles of natural products in bacterial physiology.</title>
        <authorList>
            <consortium name="Agbiome Team Llc"/>
            <person name="Bleich R.M."/>
            <person name="Grubbs K.J."/>
            <person name="Santa Maria K.C."/>
            <person name="Allen S.E."/>
            <person name="Farag S."/>
            <person name="Shank E.A."/>
            <person name="Bowers A."/>
        </authorList>
    </citation>
    <scope>NUCLEOTIDE SEQUENCE [LARGE SCALE GENOMIC DNA]</scope>
    <source>
        <strain evidence="1 2">AFS083741</strain>
    </source>
</reference>
<dbReference type="RefSeq" id="WP_000466107.1">
    <property type="nucleotide sequence ID" value="NZ_CP043968.1"/>
</dbReference>
<dbReference type="PROSITE" id="PS50943">
    <property type="entry name" value="HTH_CROC1"/>
    <property type="match status" value="1"/>
</dbReference>
<organism evidence="1 2">
    <name type="scientific">Bacillus cereus</name>
    <dbReference type="NCBI Taxonomy" id="1396"/>
    <lineage>
        <taxon>Bacteria</taxon>
        <taxon>Bacillati</taxon>
        <taxon>Bacillota</taxon>
        <taxon>Bacilli</taxon>
        <taxon>Bacillales</taxon>
        <taxon>Bacillaceae</taxon>
        <taxon>Bacillus</taxon>
        <taxon>Bacillus cereus group</taxon>
    </lineage>
</organism>
<protein>
    <submittedName>
        <fullName evidence="1">XRE family transcriptional regulator</fullName>
    </submittedName>
</protein>
<proteinExistence type="predicted"/>
<accession>A0A0K6JAG5</accession>
<evidence type="ECO:0000313" key="1">
    <source>
        <dbReference type="EMBL" id="PFK20033.1"/>
    </source>
</evidence>